<dbReference type="AlphaFoldDB" id="A0A2P5EUH5"/>
<comment type="caution">
    <text evidence="1">The sequence shown here is derived from an EMBL/GenBank/DDBJ whole genome shotgun (WGS) entry which is preliminary data.</text>
</comment>
<name>A0A2P5EUH5_TREOI</name>
<keyword evidence="2" id="KW-1185">Reference proteome</keyword>
<dbReference type="Proteomes" id="UP000237000">
    <property type="component" value="Unassembled WGS sequence"/>
</dbReference>
<proteinExistence type="predicted"/>
<gene>
    <name evidence="1" type="ORF">TorRG33x02_150640</name>
</gene>
<evidence type="ECO:0000313" key="2">
    <source>
        <dbReference type="Proteomes" id="UP000237000"/>
    </source>
</evidence>
<dbReference type="InParanoid" id="A0A2P5EUH5"/>
<organism evidence="1 2">
    <name type="scientific">Trema orientale</name>
    <name type="common">Charcoal tree</name>
    <name type="synonym">Celtis orientalis</name>
    <dbReference type="NCBI Taxonomy" id="63057"/>
    <lineage>
        <taxon>Eukaryota</taxon>
        <taxon>Viridiplantae</taxon>
        <taxon>Streptophyta</taxon>
        <taxon>Embryophyta</taxon>
        <taxon>Tracheophyta</taxon>
        <taxon>Spermatophyta</taxon>
        <taxon>Magnoliopsida</taxon>
        <taxon>eudicotyledons</taxon>
        <taxon>Gunneridae</taxon>
        <taxon>Pentapetalae</taxon>
        <taxon>rosids</taxon>
        <taxon>fabids</taxon>
        <taxon>Rosales</taxon>
        <taxon>Cannabaceae</taxon>
        <taxon>Trema</taxon>
    </lineage>
</organism>
<evidence type="ECO:0000313" key="1">
    <source>
        <dbReference type="EMBL" id="PON89201.1"/>
    </source>
</evidence>
<sequence length="44" mass="5636">MYLYITYFYSKIAISLDFSLTRIQKVNYKSYFYYIMLIFFFEMR</sequence>
<reference evidence="2" key="1">
    <citation type="submission" date="2016-06" db="EMBL/GenBank/DDBJ databases">
        <title>Parallel loss of symbiosis genes in relatives of nitrogen-fixing non-legume Parasponia.</title>
        <authorList>
            <person name="Van Velzen R."/>
            <person name="Holmer R."/>
            <person name="Bu F."/>
            <person name="Rutten L."/>
            <person name="Van Zeijl A."/>
            <person name="Liu W."/>
            <person name="Santuari L."/>
            <person name="Cao Q."/>
            <person name="Sharma T."/>
            <person name="Shen D."/>
            <person name="Roswanjaya Y."/>
            <person name="Wardhani T."/>
            <person name="Kalhor M.S."/>
            <person name="Jansen J."/>
            <person name="Van den Hoogen J."/>
            <person name="Gungor B."/>
            <person name="Hartog M."/>
            <person name="Hontelez J."/>
            <person name="Verver J."/>
            <person name="Yang W.-C."/>
            <person name="Schijlen E."/>
            <person name="Repin R."/>
            <person name="Schilthuizen M."/>
            <person name="Schranz E."/>
            <person name="Heidstra R."/>
            <person name="Miyata K."/>
            <person name="Fedorova E."/>
            <person name="Kohlen W."/>
            <person name="Bisseling T."/>
            <person name="Smit S."/>
            <person name="Geurts R."/>
        </authorList>
    </citation>
    <scope>NUCLEOTIDE SEQUENCE [LARGE SCALE GENOMIC DNA]</scope>
    <source>
        <strain evidence="2">cv. RG33-2</strain>
    </source>
</reference>
<protein>
    <submittedName>
        <fullName evidence="1">Uncharacterized protein</fullName>
    </submittedName>
</protein>
<dbReference type="EMBL" id="JXTC01000097">
    <property type="protein sequence ID" value="PON89201.1"/>
    <property type="molecule type" value="Genomic_DNA"/>
</dbReference>
<accession>A0A2P5EUH5</accession>